<evidence type="ECO:0000259" key="1">
    <source>
        <dbReference type="Pfam" id="PF13503"/>
    </source>
</evidence>
<evidence type="ECO:0000313" key="3">
    <source>
        <dbReference type="Proteomes" id="UP000050523"/>
    </source>
</evidence>
<accession>A0AA40TXB8</accession>
<dbReference type="EMBL" id="LJRO01000029">
    <property type="protein sequence ID" value="KPZ07386.1"/>
    <property type="molecule type" value="Genomic_DNA"/>
</dbReference>
<comment type="caution">
    <text evidence="2">The sequence shown here is derived from an EMBL/GenBank/DDBJ whole genome shotgun (WGS) entry which is preliminary data.</text>
</comment>
<feature type="domain" description="DUF4123" evidence="1">
    <location>
        <begin position="3"/>
        <end position="116"/>
    </location>
</feature>
<organism evidence="2 3">
    <name type="scientific">Pseudomonas tremae</name>
    <dbReference type="NCBI Taxonomy" id="200454"/>
    <lineage>
        <taxon>Bacteria</taxon>
        <taxon>Pseudomonadati</taxon>
        <taxon>Pseudomonadota</taxon>
        <taxon>Gammaproteobacteria</taxon>
        <taxon>Pseudomonadales</taxon>
        <taxon>Pseudomonadaceae</taxon>
        <taxon>Pseudomonas</taxon>
    </lineage>
</organism>
<sequence>MSLYVLLERTDSLLEQLYRLLPAPEPCMLFDETELATSRQASPVFLDADGQHPLLEAVSENPDDWPGLIIESASPVEVVLAHLRHILMVRFEGNRRGVLRYSHPVTASYFFTAETPQTSTQWLGPISRLRWYGGTWADIAQGNQHWISIDNPHASRWKPPYPLVTPGLSLRQEDALRLQNRESPQ</sequence>
<gene>
    <name evidence="2" type="ORF">ALO43_03611</name>
</gene>
<reference evidence="2 3" key="1">
    <citation type="submission" date="2015-09" db="EMBL/GenBank/DDBJ databases">
        <title>Genome announcement of multiple Pseudomonas syringae strains.</title>
        <authorList>
            <person name="Thakur S."/>
            <person name="Wang P.W."/>
            <person name="Gong Y."/>
            <person name="Weir B.S."/>
            <person name="Guttman D.S."/>
        </authorList>
    </citation>
    <scope>NUCLEOTIDE SEQUENCE [LARGE SCALE GENOMIC DNA]</scope>
    <source>
        <strain evidence="2 3">ICMP9151</strain>
    </source>
</reference>
<evidence type="ECO:0000313" key="2">
    <source>
        <dbReference type="EMBL" id="KPZ07386.1"/>
    </source>
</evidence>
<proteinExistence type="predicted"/>
<dbReference type="AlphaFoldDB" id="A0AA40TXB8"/>
<dbReference type="Proteomes" id="UP000050523">
    <property type="component" value="Unassembled WGS sequence"/>
</dbReference>
<dbReference type="InterPro" id="IPR025391">
    <property type="entry name" value="DUF4123"/>
</dbReference>
<name>A0AA40TXB8_9PSED</name>
<dbReference type="RefSeq" id="WP_053932107.1">
    <property type="nucleotide sequence ID" value="NZ_JANAKH010000006.1"/>
</dbReference>
<dbReference type="Pfam" id="PF13503">
    <property type="entry name" value="DUF4123"/>
    <property type="match status" value="1"/>
</dbReference>
<protein>
    <recommendedName>
        <fullName evidence="1">DUF4123 domain-containing protein</fullName>
    </recommendedName>
</protein>